<dbReference type="PANTHER" id="PTHR38433">
    <property type="match status" value="1"/>
</dbReference>
<dbReference type="Pfam" id="PF07849">
    <property type="entry name" value="DUF1641"/>
    <property type="match status" value="1"/>
</dbReference>
<dbReference type="RefSeq" id="WP_347435935.1">
    <property type="nucleotide sequence ID" value="NZ_CP089291.1"/>
</dbReference>
<gene>
    <name evidence="2" type="ORF">LSG31_15210</name>
</gene>
<dbReference type="InterPro" id="IPR012440">
    <property type="entry name" value="DUF1641"/>
</dbReference>
<dbReference type="PANTHER" id="PTHR38433:SF1">
    <property type="entry name" value="DUF1641 DOMAIN-CONTAINING PROTEIN"/>
    <property type="match status" value="1"/>
</dbReference>
<sequence>MARAITHIHRQAPSKEAQRQQSLDQLSAAVSDHGDALLDTLRLIQSLHESGALEAAAALIQAREQVTKIAVDQLSRQTVTHTISHAMSGLEVLGKLDPVQLNQLLTNVVNGINRAEETLQRKEKIGLLDLYKALHDPSINRAIAVSLGFLRGVGENL</sequence>
<feature type="compositionally biased region" description="Basic residues" evidence="1">
    <location>
        <begin position="1"/>
        <end position="12"/>
    </location>
</feature>
<evidence type="ECO:0000313" key="2">
    <source>
        <dbReference type="EMBL" id="UOF89248.1"/>
    </source>
</evidence>
<name>A0ABY4CFF7_9BACL</name>
<feature type="region of interest" description="Disordered" evidence="1">
    <location>
        <begin position="1"/>
        <end position="20"/>
    </location>
</feature>
<evidence type="ECO:0000313" key="3">
    <source>
        <dbReference type="Proteomes" id="UP000830167"/>
    </source>
</evidence>
<reference evidence="2" key="1">
    <citation type="submission" date="2021-12" db="EMBL/GenBank/DDBJ databases">
        <title>Alicyclobacillaceae gen. nov., sp. nov., isolated from chalcocite enrichment system.</title>
        <authorList>
            <person name="Jiang Z."/>
        </authorList>
    </citation>
    <scope>NUCLEOTIDE SEQUENCE</scope>
    <source>
        <strain evidence="2">MYW30-H2</strain>
    </source>
</reference>
<proteinExistence type="predicted"/>
<dbReference type="EMBL" id="CP089291">
    <property type="protein sequence ID" value="UOF89248.1"/>
    <property type="molecule type" value="Genomic_DNA"/>
</dbReference>
<organism evidence="2 3">
    <name type="scientific">Fodinisporobacter ferrooxydans</name>
    <dbReference type="NCBI Taxonomy" id="2901836"/>
    <lineage>
        <taxon>Bacteria</taxon>
        <taxon>Bacillati</taxon>
        <taxon>Bacillota</taxon>
        <taxon>Bacilli</taxon>
        <taxon>Bacillales</taxon>
        <taxon>Alicyclobacillaceae</taxon>
        <taxon>Fodinisporobacter</taxon>
    </lineage>
</organism>
<protein>
    <submittedName>
        <fullName evidence="2">DUF1641 domain-containing protein</fullName>
    </submittedName>
</protein>
<evidence type="ECO:0000256" key="1">
    <source>
        <dbReference type="SAM" id="MobiDB-lite"/>
    </source>
</evidence>
<dbReference type="Proteomes" id="UP000830167">
    <property type="component" value="Chromosome"/>
</dbReference>
<keyword evidence="3" id="KW-1185">Reference proteome</keyword>
<accession>A0ABY4CFF7</accession>